<dbReference type="STRING" id="177199.A0A420Y5L7"/>
<protein>
    <recommendedName>
        <fullName evidence="2">Zn(2)-C6 fungal-type domain-containing protein</fullName>
    </recommendedName>
</protein>
<accession>A0A420Y5L7</accession>
<dbReference type="EMBL" id="QVQW01000046">
    <property type="protein sequence ID" value="RKU43176.1"/>
    <property type="molecule type" value="Genomic_DNA"/>
</dbReference>
<evidence type="ECO:0000313" key="4">
    <source>
        <dbReference type="Proteomes" id="UP000275385"/>
    </source>
</evidence>
<dbReference type="CDD" id="cd00067">
    <property type="entry name" value="GAL4"/>
    <property type="match status" value="1"/>
</dbReference>
<sequence length="440" mass="49915">MTVETARPGPRGGQIRKRRVHRKSRAGCGNCKIRRVKCDEARPCCSKCRAYGVSCSYDGRSSDLQLHEESAFVVNPLVNTTPSANKAVVAALNEQLSTQSGPAAYQLSNSDLEVLHRFHERTALTIGPGRTRFIYQKEGFKLALRHPFLMHIAITVTMMHTREDLSINQQSTMELYHWYQGTSQFNRKLSGPLTSSERDAIWIAAVLLGCSTIAHVDGDTPEQVWPLKRPSSADLDWLKISWGKKEAWRIADIYRPDSTLRELQYNRIPDDFLSVPSDQEVFRNLPRQMALFCGLSPESTPATNPCHVPGAIVARLVPLENNWGNILRSLTFLGHMPLDFRTLLEAKDPRALVILLWYETLWLGADQWWMKTRCFRQTEAIMIYLERHHGDIPHLQEILEVPRAARMEVINMGSKDMLDRPHRPALPCAHGTGSSLLCWG</sequence>
<dbReference type="SUPFAM" id="SSF57701">
    <property type="entry name" value="Zn2/Cys6 DNA-binding domain"/>
    <property type="match status" value="1"/>
</dbReference>
<dbReference type="GO" id="GO:0008270">
    <property type="term" value="F:zinc ion binding"/>
    <property type="evidence" value="ECO:0007669"/>
    <property type="project" value="InterPro"/>
</dbReference>
<dbReference type="Proteomes" id="UP000275385">
    <property type="component" value="Unassembled WGS sequence"/>
</dbReference>
<dbReference type="PROSITE" id="PS00463">
    <property type="entry name" value="ZN2_CY6_FUNGAL_1"/>
    <property type="match status" value="1"/>
</dbReference>
<dbReference type="PROSITE" id="PS50048">
    <property type="entry name" value="ZN2_CY6_FUNGAL_2"/>
    <property type="match status" value="1"/>
</dbReference>
<dbReference type="OrthoDB" id="416217at2759"/>
<dbReference type="AlphaFoldDB" id="A0A420Y5L7"/>
<dbReference type="Pfam" id="PF00172">
    <property type="entry name" value="Zn_clus"/>
    <property type="match status" value="1"/>
</dbReference>
<feature type="domain" description="Zn(2)-C6 fungal-type" evidence="2">
    <location>
        <begin position="27"/>
        <end position="57"/>
    </location>
</feature>
<organism evidence="3 4">
    <name type="scientific">Coniochaeta pulveracea</name>
    <dbReference type="NCBI Taxonomy" id="177199"/>
    <lineage>
        <taxon>Eukaryota</taxon>
        <taxon>Fungi</taxon>
        <taxon>Dikarya</taxon>
        <taxon>Ascomycota</taxon>
        <taxon>Pezizomycotina</taxon>
        <taxon>Sordariomycetes</taxon>
        <taxon>Sordariomycetidae</taxon>
        <taxon>Coniochaetales</taxon>
        <taxon>Coniochaetaceae</taxon>
        <taxon>Coniochaeta</taxon>
    </lineage>
</organism>
<dbReference type="PANTHER" id="PTHR47784:SF9">
    <property type="entry name" value="ZN(II)2CYS6 TRANSCRIPTION FACTOR (EUROFUNG)"/>
    <property type="match status" value="1"/>
</dbReference>
<dbReference type="SMART" id="SM00066">
    <property type="entry name" value="GAL4"/>
    <property type="match status" value="1"/>
</dbReference>
<dbReference type="GO" id="GO:0001228">
    <property type="term" value="F:DNA-binding transcription activator activity, RNA polymerase II-specific"/>
    <property type="evidence" value="ECO:0007669"/>
    <property type="project" value="TreeGrafter"/>
</dbReference>
<dbReference type="PANTHER" id="PTHR47784">
    <property type="entry name" value="STEROL UPTAKE CONTROL PROTEIN 2"/>
    <property type="match status" value="1"/>
</dbReference>
<keyword evidence="4" id="KW-1185">Reference proteome</keyword>
<dbReference type="InterPro" id="IPR053157">
    <property type="entry name" value="Sterol_Uptake_Regulator"/>
</dbReference>
<name>A0A420Y5L7_9PEZI</name>
<evidence type="ECO:0000256" key="1">
    <source>
        <dbReference type="ARBA" id="ARBA00023242"/>
    </source>
</evidence>
<gene>
    <name evidence="3" type="ORF">DL546_004501</name>
</gene>
<evidence type="ECO:0000313" key="3">
    <source>
        <dbReference type="EMBL" id="RKU43176.1"/>
    </source>
</evidence>
<reference evidence="3 4" key="1">
    <citation type="submission" date="2018-08" db="EMBL/GenBank/DDBJ databases">
        <title>Draft genome of the lignicolous fungus Coniochaeta pulveracea.</title>
        <authorList>
            <person name="Borstlap C.J."/>
            <person name="De Witt R.N."/>
            <person name="Botha A."/>
            <person name="Volschenk H."/>
        </authorList>
    </citation>
    <scope>NUCLEOTIDE SEQUENCE [LARGE SCALE GENOMIC DNA]</scope>
    <source>
        <strain evidence="3 4">CAB683</strain>
    </source>
</reference>
<proteinExistence type="predicted"/>
<comment type="caution">
    <text evidence="3">The sequence shown here is derived from an EMBL/GenBank/DDBJ whole genome shotgun (WGS) entry which is preliminary data.</text>
</comment>
<dbReference type="Gene3D" id="4.10.240.10">
    <property type="entry name" value="Zn(2)-C6 fungal-type DNA-binding domain"/>
    <property type="match status" value="1"/>
</dbReference>
<dbReference type="InterPro" id="IPR036864">
    <property type="entry name" value="Zn2-C6_fun-type_DNA-bd_sf"/>
</dbReference>
<dbReference type="InterPro" id="IPR001138">
    <property type="entry name" value="Zn2Cys6_DnaBD"/>
</dbReference>
<keyword evidence="1" id="KW-0539">Nucleus</keyword>
<evidence type="ECO:0000259" key="2">
    <source>
        <dbReference type="PROSITE" id="PS50048"/>
    </source>
</evidence>